<dbReference type="Proteomes" id="UP001652625">
    <property type="component" value="Chromosome 06"/>
</dbReference>
<proteinExistence type="inferred from homology"/>
<dbReference type="SMART" id="SM00153">
    <property type="entry name" value="VHP"/>
    <property type="match status" value="1"/>
</dbReference>
<protein>
    <submittedName>
        <fullName evidence="5">Advillin isoform X2</fullName>
    </submittedName>
</protein>
<dbReference type="SUPFAM" id="SSF55753">
    <property type="entry name" value="Actin depolymerizing proteins"/>
    <property type="match status" value="6"/>
</dbReference>
<dbReference type="PANTHER" id="PTHR11977:SF123">
    <property type="entry name" value="GELSOLIN"/>
    <property type="match status" value="1"/>
</dbReference>
<dbReference type="InterPro" id="IPR007122">
    <property type="entry name" value="Villin/Gelsolin"/>
</dbReference>
<dbReference type="PROSITE" id="PS51089">
    <property type="entry name" value="HP"/>
    <property type="match status" value="1"/>
</dbReference>
<dbReference type="InterPro" id="IPR007123">
    <property type="entry name" value="Gelsolin-like_dom"/>
</dbReference>
<dbReference type="InterPro" id="IPR029006">
    <property type="entry name" value="ADF-H/Gelsolin-like_dom_sf"/>
</dbReference>
<keyword evidence="4" id="KW-1185">Reference proteome</keyword>
<feature type="domain" description="HP" evidence="3">
    <location>
        <begin position="783"/>
        <end position="846"/>
    </location>
</feature>
<dbReference type="Gene3D" id="1.10.950.10">
    <property type="entry name" value="Villin headpiece domain"/>
    <property type="match status" value="1"/>
</dbReference>
<dbReference type="InterPro" id="IPR036886">
    <property type="entry name" value="Villin_headpiece_dom_sf"/>
</dbReference>
<dbReference type="SUPFAM" id="SSF47050">
    <property type="entry name" value="VHP, Villin headpiece domain"/>
    <property type="match status" value="1"/>
</dbReference>
<dbReference type="CDD" id="cd11293">
    <property type="entry name" value="gelsolin_S4_like"/>
    <property type="match status" value="1"/>
</dbReference>
<evidence type="ECO:0000313" key="4">
    <source>
        <dbReference type="Proteomes" id="UP001652625"/>
    </source>
</evidence>
<dbReference type="InterPro" id="IPR003128">
    <property type="entry name" value="Villin_headpiece"/>
</dbReference>
<evidence type="ECO:0000259" key="3">
    <source>
        <dbReference type="PROSITE" id="PS51089"/>
    </source>
</evidence>
<reference evidence="5" key="1">
    <citation type="submission" date="2025-08" db="UniProtKB">
        <authorList>
            <consortium name="RefSeq"/>
        </authorList>
    </citation>
    <scope>IDENTIFICATION</scope>
</reference>
<accession>A0ABM4C443</accession>
<dbReference type="PRINTS" id="PR00597">
    <property type="entry name" value="GELSOLIN"/>
</dbReference>
<dbReference type="CDD" id="cd11288">
    <property type="entry name" value="gelsolin_S5_like"/>
    <property type="match status" value="1"/>
</dbReference>
<evidence type="ECO:0000313" key="5">
    <source>
        <dbReference type="RefSeq" id="XP_065656338.1"/>
    </source>
</evidence>
<dbReference type="Pfam" id="PF00626">
    <property type="entry name" value="Gelsolin"/>
    <property type="match status" value="6"/>
</dbReference>
<dbReference type="RefSeq" id="XP_065656338.1">
    <property type="nucleotide sequence ID" value="XM_065800266.1"/>
</dbReference>
<dbReference type="SMART" id="SM00262">
    <property type="entry name" value="GEL"/>
    <property type="match status" value="6"/>
</dbReference>
<dbReference type="CDD" id="cd11291">
    <property type="entry name" value="gelsolin_S6_like"/>
    <property type="match status" value="1"/>
</dbReference>
<evidence type="ECO:0000256" key="2">
    <source>
        <dbReference type="ARBA" id="ARBA00022737"/>
    </source>
</evidence>
<dbReference type="Gene3D" id="3.40.20.10">
    <property type="entry name" value="Severin"/>
    <property type="match status" value="6"/>
</dbReference>
<name>A0ABM4C443_HYDVU</name>
<evidence type="ECO:0000256" key="1">
    <source>
        <dbReference type="ARBA" id="ARBA00008418"/>
    </source>
</evidence>
<dbReference type="GeneID" id="100197999"/>
<dbReference type="PANTHER" id="PTHR11977">
    <property type="entry name" value="VILLIN"/>
    <property type="match status" value="1"/>
</dbReference>
<keyword evidence="2" id="KW-0677">Repeat</keyword>
<organism evidence="4 5">
    <name type="scientific">Hydra vulgaris</name>
    <name type="common">Hydra</name>
    <name type="synonym">Hydra attenuata</name>
    <dbReference type="NCBI Taxonomy" id="6087"/>
    <lineage>
        <taxon>Eukaryota</taxon>
        <taxon>Metazoa</taxon>
        <taxon>Cnidaria</taxon>
        <taxon>Hydrozoa</taxon>
        <taxon>Hydroidolina</taxon>
        <taxon>Anthoathecata</taxon>
        <taxon>Aplanulata</taxon>
        <taxon>Hydridae</taxon>
        <taxon>Hydra</taxon>
    </lineage>
</organism>
<gene>
    <name evidence="5" type="primary">LOC100197999</name>
</gene>
<dbReference type="CDD" id="cd11290">
    <property type="entry name" value="gelsolin_S1_like"/>
    <property type="match status" value="1"/>
</dbReference>
<dbReference type="Pfam" id="PF02209">
    <property type="entry name" value="VHP"/>
    <property type="match status" value="1"/>
</dbReference>
<comment type="similarity">
    <text evidence="1">Belongs to the villin/gelsolin family.</text>
</comment>
<dbReference type="CDD" id="cd11292">
    <property type="entry name" value="gelsolin_S3_like"/>
    <property type="match status" value="1"/>
</dbReference>
<sequence length="846" mass="95467">MQVAGHNTRQSRKGDVVFTDAGKTPGLTIWRVEDFGLKKVEITEVPVFYNGDSYVVLKCEGKSPPYSCHIHFWLGKKTSQDEAGTAALKSVELDDLLGGSPTQYREIQQHESRKFLSYFPLGIKYEEGGVRSGFKHIETKKIKRLMQIKGRKRPRVFEVPCHCDSLNHGDVFILDNGGCIWVWCGKESSEAEKRKGMEVAQALRDEGRAGTGISANDTRIIVVDDDPSMHPAKASKNDPLALFFEHLGSFGHIKPSGGKSSDELVEREKMKFITLHRVKITDSAGNGMHGQLRVIEEATGDLKYSMLDNDDTFVLDNGGISLWVWVGKNSSNEEKLQGMKVAVNFLRSKGYPDYTQVVMVKQGSETPAFKQCFIDWPIKPLDPQQVTFVSGRGIAKSIPQMAIDTSKLHLQQKRQEEKMIDDGRGKVDVWRVENFKLIPVPKEATGVFFGGDCYVILYTYVVDRKECYLIYYWLGLKSTPDEKGTAAAMTVKMDESLGGAAVQVRVVQGKEPLHFLKIFNNKMIVYRGGKASGFRGHQQELQESGFPRLFQVRGQTIKKALEVEPCAASLNSNDVFVLVSQKNGYLWYGKGCIGDERELAKELAFRVAPRYSNDFVVIPEGKEPKEFWDLLGGIGEYSSGSIFQEAIPEYPPRLFLCSTASGKFEVEELFNFTQNDLDVNDVMILDTHDTVFIWLGNQCTETERKLASKTAMDYVNTDPSGRDPEKVQKLVVKQGFEPLNFTGCFPAWDSTVFSHGKSYERLKQELNNKFAGIIMVDEYIKEFSLDRKLPLSALQTNNVPNGVDPRRKEYYLTPEEFLSTFGMTLAQYDQLPQWKKDEKKKSVKLF</sequence>